<feature type="region of interest" description="Disordered" evidence="1">
    <location>
        <begin position="576"/>
        <end position="606"/>
    </location>
</feature>
<accession>A0AAV7RY07</accession>
<dbReference type="Pfam" id="PF00075">
    <property type="entry name" value="RNase_H"/>
    <property type="match status" value="1"/>
</dbReference>
<dbReference type="Pfam" id="PF17919">
    <property type="entry name" value="RT_RNaseH_2"/>
    <property type="match status" value="1"/>
</dbReference>
<dbReference type="Gene3D" id="3.10.20.370">
    <property type="match status" value="1"/>
</dbReference>
<dbReference type="InterPro" id="IPR002156">
    <property type="entry name" value="RNaseH_domain"/>
</dbReference>
<gene>
    <name evidence="3" type="ORF">NDU88_010353</name>
</gene>
<dbReference type="AlphaFoldDB" id="A0AAV7RY07"/>
<reference evidence="3" key="1">
    <citation type="journal article" date="2022" name="bioRxiv">
        <title>Sequencing and chromosome-scale assembly of the giantPleurodeles waltlgenome.</title>
        <authorList>
            <person name="Brown T."/>
            <person name="Elewa A."/>
            <person name="Iarovenko S."/>
            <person name="Subramanian E."/>
            <person name="Araus A.J."/>
            <person name="Petzold A."/>
            <person name="Susuki M."/>
            <person name="Suzuki K.-i.T."/>
            <person name="Hayashi T."/>
            <person name="Toyoda A."/>
            <person name="Oliveira C."/>
            <person name="Osipova E."/>
            <person name="Leigh N.D."/>
            <person name="Simon A."/>
            <person name="Yun M.H."/>
        </authorList>
    </citation>
    <scope>NUCLEOTIDE SEQUENCE</scope>
    <source>
        <strain evidence="3">20211129_DDA</strain>
        <tissue evidence="3">Liver</tissue>
    </source>
</reference>
<dbReference type="Gene3D" id="3.30.420.10">
    <property type="entry name" value="Ribonuclease H-like superfamily/Ribonuclease H"/>
    <property type="match status" value="1"/>
</dbReference>
<feature type="domain" description="RNase H type-1" evidence="2">
    <location>
        <begin position="450"/>
        <end position="593"/>
    </location>
</feature>
<keyword evidence="4" id="KW-1185">Reference proteome</keyword>
<dbReference type="Proteomes" id="UP001066276">
    <property type="component" value="Chromosome 5"/>
</dbReference>
<dbReference type="InterPro" id="IPR036397">
    <property type="entry name" value="RNaseH_sf"/>
</dbReference>
<dbReference type="EMBL" id="JANPWB010000009">
    <property type="protein sequence ID" value="KAJ1157649.1"/>
    <property type="molecule type" value="Genomic_DNA"/>
</dbReference>
<dbReference type="SUPFAM" id="SSF53098">
    <property type="entry name" value="Ribonuclease H-like"/>
    <property type="match status" value="1"/>
</dbReference>
<evidence type="ECO:0000259" key="2">
    <source>
        <dbReference type="PROSITE" id="PS50879"/>
    </source>
</evidence>
<evidence type="ECO:0000313" key="4">
    <source>
        <dbReference type="Proteomes" id="UP001066276"/>
    </source>
</evidence>
<dbReference type="InterPro" id="IPR012337">
    <property type="entry name" value="RNaseH-like_sf"/>
</dbReference>
<evidence type="ECO:0000313" key="3">
    <source>
        <dbReference type="EMBL" id="KAJ1157649.1"/>
    </source>
</evidence>
<dbReference type="PANTHER" id="PTHR33064">
    <property type="entry name" value="POL PROTEIN"/>
    <property type="match status" value="1"/>
</dbReference>
<evidence type="ECO:0000256" key="1">
    <source>
        <dbReference type="SAM" id="MobiDB-lite"/>
    </source>
</evidence>
<dbReference type="InterPro" id="IPR043502">
    <property type="entry name" value="DNA/RNA_pol_sf"/>
</dbReference>
<organism evidence="3 4">
    <name type="scientific">Pleurodeles waltl</name>
    <name type="common">Iberian ribbed newt</name>
    <dbReference type="NCBI Taxonomy" id="8319"/>
    <lineage>
        <taxon>Eukaryota</taxon>
        <taxon>Metazoa</taxon>
        <taxon>Chordata</taxon>
        <taxon>Craniata</taxon>
        <taxon>Vertebrata</taxon>
        <taxon>Euteleostomi</taxon>
        <taxon>Amphibia</taxon>
        <taxon>Batrachia</taxon>
        <taxon>Caudata</taxon>
        <taxon>Salamandroidea</taxon>
        <taxon>Salamandridae</taxon>
        <taxon>Pleurodelinae</taxon>
        <taxon>Pleurodeles</taxon>
    </lineage>
</organism>
<dbReference type="PANTHER" id="PTHR33064:SF29">
    <property type="entry name" value="PEPTIDASE A2 DOMAIN-CONTAINING PROTEIN-RELATED"/>
    <property type="match status" value="1"/>
</dbReference>
<dbReference type="GO" id="GO:0003676">
    <property type="term" value="F:nucleic acid binding"/>
    <property type="evidence" value="ECO:0007669"/>
    <property type="project" value="InterPro"/>
</dbReference>
<dbReference type="GO" id="GO:0004523">
    <property type="term" value="F:RNA-DNA hybrid ribonuclease activity"/>
    <property type="evidence" value="ECO:0007669"/>
    <property type="project" value="InterPro"/>
</dbReference>
<dbReference type="InterPro" id="IPR041577">
    <property type="entry name" value="RT_RNaseH_2"/>
</dbReference>
<dbReference type="InterPro" id="IPR051320">
    <property type="entry name" value="Viral_Replic_Matur_Polypro"/>
</dbReference>
<proteinExistence type="predicted"/>
<name>A0AAV7RY07_PLEWA</name>
<protein>
    <recommendedName>
        <fullName evidence="2">RNase H type-1 domain-containing protein</fullName>
    </recommendedName>
</protein>
<sequence>MSLYHKVIEHLKTKVVSKNVDWQRIDRTAQEVKESMHAYYERLLKAFKNYSGTETIEAKDMLHFVFRFVEGLRPEISQMIKMHLICWQSKSIDEVLNYAKYCSDEIETKQKRLKEKVTVMQLRAAQTGLQGLQGFQQQLPQQQQQGNAMFQPQMRGRGRGGFVNNGPGLNTIMIPNGIQAMKQTNSDEEEEDSLGGDEVETVDEEYPLITLYPMLTEADIPAELQETVEREVWDMTGKEVGLVKGVEPVKVTVKPNKDALDEIVLKRDEMDAFIELKECMCRAPALGMPDYTKPFTLFCHDRDACSLSVLTQTHGGVNRLVAYFSASLDPVAAALPGCLRAVAAVGIRLNQSEGIVMGHPLKVMVPHSVKILLTRSRTQHMTDARLTRYETIILGSLNVQLKRCTTLNPATLFPSENVEIENAEDIEHDCLQVTEFCTKPRPDIKDTRLEENNQVIFVDGSCLRDALGILKAGYAVCTITGVLEASWLQGVYSAQVAELVALTRACQLSALMKVTIHTDSQYGFGIVHDFGQLWSQRGFVTSSGSPVKNGERIRELLHAIQLPGEVAVVKCSAHSKSQDYGGHSDRGGRQSAPAMRSPPNGRSAVRRPRMPFCLSRWAGGRPPAQRERPCNEEAGSEWSRRSCRGATGAVAPVAIFTVCKADSENHHGALLGGPCTAHASGMGSAGAPRGPTTPVPAILFLPVRTARNRVAGRGSESPWRRCKQRRAWRIPWARVKTAGNRRFPFSDRGFTAAVRMALEAPPACCRCFRGPRPWRSWTARVGMTPYVSLGNGYADQVARFCALNCILLRDEWNLINEPELEPSEAFALKVVDTIDELKSL</sequence>
<comment type="caution">
    <text evidence="3">The sequence shown here is derived from an EMBL/GenBank/DDBJ whole genome shotgun (WGS) entry which is preliminary data.</text>
</comment>
<dbReference type="SUPFAM" id="SSF56672">
    <property type="entry name" value="DNA/RNA polymerases"/>
    <property type="match status" value="1"/>
</dbReference>
<dbReference type="PROSITE" id="PS50879">
    <property type="entry name" value="RNASE_H_1"/>
    <property type="match status" value="1"/>
</dbReference>
<dbReference type="GO" id="GO:0006259">
    <property type="term" value="P:DNA metabolic process"/>
    <property type="evidence" value="ECO:0007669"/>
    <property type="project" value="UniProtKB-ARBA"/>
</dbReference>